<comment type="subcellular location">
    <subcellularLocation>
        <location evidence="1">Cell membrane</location>
        <topology evidence="1">Single-pass membrane protein</topology>
    </subcellularLocation>
</comment>
<evidence type="ECO:0000256" key="8">
    <source>
        <dbReference type="ARBA" id="ARBA00022989"/>
    </source>
</evidence>
<keyword evidence="8 10" id="KW-1133">Transmembrane helix</keyword>
<dbReference type="GO" id="GO:0016787">
    <property type="term" value="F:hydrolase activity"/>
    <property type="evidence" value="ECO:0007669"/>
    <property type="project" value="UniProtKB-KW"/>
</dbReference>
<protein>
    <submittedName>
        <fullName evidence="11">Type VII secretion protein EccB</fullName>
    </submittedName>
</protein>
<dbReference type="PANTHER" id="PTHR40765">
    <property type="entry name" value="ESX-2 SECRETION SYSTEM ATPASE ECCB2"/>
    <property type="match status" value="1"/>
</dbReference>
<keyword evidence="6" id="KW-0378">Hydrolase</keyword>
<dbReference type="InterPro" id="IPR044857">
    <property type="entry name" value="T7SS_EccB_R1"/>
</dbReference>
<reference evidence="11 12" key="1">
    <citation type="submission" date="2019-11" db="EMBL/GenBank/DDBJ databases">
        <title>Draft genome of Amycolatopsis RM579.</title>
        <authorList>
            <person name="Duangmal K."/>
            <person name="Mingma R."/>
        </authorList>
    </citation>
    <scope>NUCLEOTIDE SEQUENCE [LARGE SCALE GENOMIC DNA]</scope>
    <source>
        <strain evidence="11 12">RM579</strain>
    </source>
</reference>
<dbReference type="RefSeq" id="WP_154757609.1">
    <property type="nucleotide sequence ID" value="NZ_WMBA01000021.1"/>
</dbReference>
<organism evidence="11 12">
    <name type="scientific">Amycolatopsis pithecellobii</name>
    <dbReference type="NCBI Taxonomy" id="664692"/>
    <lineage>
        <taxon>Bacteria</taxon>
        <taxon>Bacillati</taxon>
        <taxon>Actinomycetota</taxon>
        <taxon>Actinomycetes</taxon>
        <taxon>Pseudonocardiales</taxon>
        <taxon>Pseudonocardiaceae</taxon>
        <taxon>Amycolatopsis</taxon>
    </lineage>
</organism>
<sequence length="472" mass="47607">MQSRRDQVQAYFFVVGRLFSALIHGKPDILEPPTRRFTTGVTLGAMAAVLLVGIFALIGILKPGGGTQAWRSPGTVIVDKDTGARFLFLDGKLRPVLNFSSAKLAASAGGGGRGSAPVQQVSANALTGVPVGTPIGIPGAPDGIPQPDRLDKGAWTTCVASANPQTVTLLLGQQPGAPMTEAQGLLVSTSDGAKYLLWQGNRYRLTNATATAALGFNGITPIAVPANWLNPIPSGRDITLPAIGGTGSRGPTIGGNRSVVGQIYEVRNPALGTDQVFVVRPDGLAPLNRTTEALLLASPGTKAAYPGTDVAPIALAPGALAGVPTSANTADLAGYPSPLPSLLNGSLPPDTQPCVRYDLAGNKAAAFLTMPTPAVNALAAKTGQHVAGTTVDQVAIPAGSGVLARDLPTPGANPGTEFLVTDFGVKFPLAAGASAALGYGAGSAVDVPNRLLALLPTGPVLSSTAALAEGTP</sequence>
<keyword evidence="7" id="KW-0067">ATP-binding</keyword>
<evidence type="ECO:0000256" key="7">
    <source>
        <dbReference type="ARBA" id="ARBA00022840"/>
    </source>
</evidence>
<feature type="transmembrane region" description="Helical" evidence="10">
    <location>
        <begin position="37"/>
        <end position="61"/>
    </location>
</feature>
<dbReference type="GO" id="GO:0005886">
    <property type="term" value="C:plasma membrane"/>
    <property type="evidence" value="ECO:0007669"/>
    <property type="project" value="UniProtKB-SubCell"/>
</dbReference>
<keyword evidence="5" id="KW-0547">Nucleotide-binding</keyword>
<dbReference type="EMBL" id="WMBA01000021">
    <property type="protein sequence ID" value="MTD55405.1"/>
    <property type="molecule type" value="Genomic_DNA"/>
</dbReference>
<dbReference type="PANTHER" id="PTHR40765:SF2">
    <property type="entry name" value="ESX-2 SECRETION SYSTEM ATPASE ECCB2"/>
    <property type="match status" value="1"/>
</dbReference>
<keyword evidence="4 10" id="KW-0812">Transmembrane</keyword>
<proteinExistence type="inferred from homology"/>
<evidence type="ECO:0000313" key="12">
    <source>
        <dbReference type="Proteomes" id="UP000440096"/>
    </source>
</evidence>
<evidence type="ECO:0000313" key="11">
    <source>
        <dbReference type="EMBL" id="MTD55405.1"/>
    </source>
</evidence>
<dbReference type="NCBIfam" id="TIGR03919">
    <property type="entry name" value="T7SS_EccB"/>
    <property type="match status" value="1"/>
</dbReference>
<dbReference type="InterPro" id="IPR007795">
    <property type="entry name" value="T7SS_EccB"/>
</dbReference>
<gene>
    <name evidence="11" type="primary">eccB</name>
    <name evidence="11" type="ORF">GKO32_15665</name>
</gene>
<dbReference type="AlphaFoldDB" id="A0A6N7YQW6"/>
<keyword evidence="3" id="KW-1003">Cell membrane</keyword>
<dbReference type="Proteomes" id="UP000440096">
    <property type="component" value="Unassembled WGS sequence"/>
</dbReference>
<accession>A0A6N7YQW6</accession>
<comment type="similarity">
    <text evidence="2">Belongs to the EccB family.</text>
</comment>
<evidence type="ECO:0000256" key="1">
    <source>
        <dbReference type="ARBA" id="ARBA00004162"/>
    </source>
</evidence>
<evidence type="ECO:0000256" key="4">
    <source>
        <dbReference type="ARBA" id="ARBA00022692"/>
    </source>
</evidence>
<dbReference type="InterPro" id="IPR042485">
    <property type="entry name" value="T7SS_EccB_R3"/>
</dbReference>
<dbReference type="GO" id="GO:0005576">
    <property type="term" value="C:extracellular region"/>
    <property type="evidence" value="ECO:0007669"/>
    <property type="project" value="TreeGrafter"/>
</dbReference>
<evidence type="ECO:0000256" key="9">
    <source>
        <dbReference type="ARBA" id="ARBA00023136"/>
    </source>
</evidence>
<dbReference type="Pfam" id="PF05108">
    <property type="entry name" value="T7SS_ESX1_EccB"/>
    <property type="match status" value="1"/>
</dbReference>
<evidence type="ECO:0000256" key="3">
    <source>
        <dbReference type="ARBA" id="ARBA00022475"/>
    </source>
</evidence>
<evidence type="ECO:0000256" key="2">
    <source>
        <dbReference type="ARBA" id="ARBA00008149"/>
    </source>
</evidence>
<name>A0A6N7YQW6_9PSEU</name>
<dbReference type="Gene3D" id="3.30.2390.20">
    <property type="entry name" value="Type VII secretion system EccB, repeat 1 domain"/>
    <property type="match status" value="1"/>
</dbReference>
<dbReference type="GO" id="GO:0005524">
    <property type="term" value="F:ATP binding"/>
    <property type="evidence" value="ECO:0007669"/>
    <property type="project" value="UniProtKB-KW"/>
</dbReference>
<dbReference type="Gene3D" id="2.40.50.910">
    <property type="entry name" value="Type VII secretion system EccB, repeat 3 domain"/>
    <property type="match status" value="1"/>
</dbReference>
<evidence type="ECO:0000256" key="10">
    <source>
        <dbReference type="SAM" id="Phobius"/>
    </source>
</evidence>
<evidence type="ECO:0000256" key="5">
    <source>
        <dbReference type="ARBA" id="ARBA00022741"/>
    </source>
</evidence>
<comment type="caution">
    <text evidence="11">The sequence shown here is derived from an EMBL/GenBank/DDBJ whole genome shotgun (WGS) entry which is preliminary data.</text>
</comment>
<keyword evidence="12" id="KW-1185">Reference proteome</keyword>
<dbReference type="OrthoDB" id="3847604at2"/>
<evidence type="ECO:0000256" key="6">
    <source>
        <dbReference type="ARBA" id="ARBA00022801"/>
    </source>
</evidence>
<keyword evidence="9 10" id="KW-0472">Membrane</keyword>